<dbReference type="InterPro" id="IPR021276">
    <property type="entry name" value="DUF2855"/>
</dbReference>
<name>A0A9W9CKW9_9PLEO</name>
<accession>A0A9W9CKW9</accession>
<dbReference type="EMBL" id="JAPEUY010000011">
    <property type="protein sequence ID" value="KAJ4367996.1"/>
    <property type="molecule type" value="Genomic_DNA"/>
</dbReference>
<reference evidence="1" key="1">
    <citation type="submission" date="2022-10" db="EMBL/GenBank/DDBJ databases">
        <title>Tapping the CABI collections for fungal endophytes: first genome assemblies for Collariella, Neodidymelliopsis, Ascochyta clinopodiicola, Didymella pomorum, Didymosphaeria variabile, Neocosmospora piperis and Neocucurbitaria cava.</title>
        <authorList>
            <person name="Hill R."/>
        </authorList>
    </citation>
    <scope>NUCLEOTIDE SEQUENCE</scope>
    <source>
        <strain evidence="1">IMI 356814</strain>
    </source>
</reference>
<dbReference type="OrthoDB" id="192702at2759"/>
<evidence type="ECO:0000313" key="2">
    <source>
        <dbReference type="Proteomes" id="UP001140560"/>
    </source>
</evidence>
<organism evidence="1 2">
    <name type="scientific">Neocucurbitaria cava</name>
    <dbReference type="NCBI Taxonomy" id="798079"/>
    <lineage>
        <taxon>Eukaryota</taxon>
        <taxon>Fungi</taxon>
        <taxon>Dikarya</taxon>
        <taxon>Ascomycota</taxon>
        <taxon>Pezizomycotina</taxon>
        <taxon>Dothideomycetes</taxon>
        <taxon>Pleosporomycetidae</taxon>
        <taxon>Pleosporales</taxon>
        <taxon>Pleosporineae</taxon>
        <taxon>Cucurbitariaceae</taxon>
        <taxon>Neocucurbitaria</taxon>
    </lineage>
</organism>
<evidence type="ECO:0000313" key="1">
    <source>
        <dbReference type="EMBL" id="KAJ4367996.1"/>
    </source>
</evidence>
<comment type="caution">
    <text evidence="1">The sequence shown here is derived from an EMBL/GenBank/DDBJ whole genome shotgun (WGS) entry which is preliminary data.</text>
</comment>
<proteinExistence type="predicted"/>
<sequence>MSTSSPAIHVLDKANYSKHRVVTLPNEPLPPLAPSSLRLRPRILGLTTNNLTYARLGHLMGWYDIYPLPANTPAPYTDSSTYGRISAWGYADIVESTVPEISPGQTVYGYLPISTGLETVRIEFAKEHNDGQQTIKDEIIVLDEHRQHLWKIYNRYHVRPPLSTLEKTVGLDSLGWDALMQGLFGTAYNLNTFGFAWEDDGNRIHPSGKGEWTASDTDLRNATVVILNASGKTGMSFAYSLRHLRPKEHQPTTIIGIGSAASVSAIEKSGFYDKTVLISDARATAADIEESGTTGTTSRVVYVDFGGRVGASEAWKAALSSMPSVPFTLVTVGGEVEIQNPEKARKRLDSAASLNLVNASLLREKGIEAGGQKYFDEFYQAFEEFKTRVVGLQLRWGEGLSAWEMGWEAFVRDEVRADTGLVYRI</sequence>
<protein>
    <submittedName>
        <fullName evidence="1">Uncharacterized protein</fullName>
    </submittedName>
</protein>
<dbReference type="AlphaFoldDB" id="A0A9W9CKW9"/>
<dbReference type="Pfam" id="PF11017">
    <property type="entry name" value="DUF2855"/>
    <property type="match status" value="1"/>
</dbReference>
<gene>
    <name evidence="1" type="ORF">N0V83_006351</name>
</gene>
<keyword evidence="2" id="KW-1185">Reference proteome</keyword>
<dbReference type="Proteomes" id="UP001140560">
    <property type="component" value="Unassembled WGS sequence"/>
</dbReference>